<reference evidence="1" key="1">
    <citation type="journal article" date="2021" name="Proc. Natl. Acad. Sci. U.S.A.">
        <title>A Catalog of Tens of Thousands of Viruses from Human Metagenomes Reveals Hidden Associations with Chronic Diseases.</title>
        <authorList>
            <person name="Tisza M.J."/>
            <person name="Buck C.B."/>
        </authorList>
    </citation>
    <scope>NUCLEOTIDE SEQUENCE</scope>
    <source>
        <strain evidence="1">CtBCr48</strain>
    </source>
</reference>
<organism evidence="1">
    <name type="scientific">Siphoviridae sp. ctBCr48</name>
    <dbReference type="NCBI Taxonomy" id="2827802"/>
    <lineage>
        <taxon>Viruses</taxon>
        <taxon>Duplodnaviria</taxon>
        <taxon>Heunggongvirae</taxon>
        <taxon>Uroviricota</taxon>
        <taxon>Caudoviricetes</taxon>
    </lineage>
</organism>
<evidence type="ECO:0000313" key="1">
    <source>
        <dbReference type="EMBL" id="DAF50362.1"/>
    </source>
</evidence>
<name>A0A8S5SIE4_9CAUD</name>
<proteinExistence type="predicted"/>
<sequence>MIHEIEIKLSVEQFNELNNRRFKKGDLIYFINRGGLFTPYYYVDWGIVEDVYAGTYGLKLYELRDVRAIDGIPIKNYNFNSTKWRKLPKGWTYNTRLYSETEILTDEEREWRDEKVFKNGLPATIWAFEGIENGWLVTPSSQDKRAHIEAEVTSQGFRIVSKHPIYEPSSDNTIIHRACDYVSIPFHQVYASYSEANKFIIEDRARLDRIANMTDHEFFEYQVCETLNKCDKYTDEQREKIKSILFADPRFEEIEVRMQMGYLQWKYEDNKNWKGMVI</sequence>
<protein>
    <submittedName>
        <fullName evidence="1">Uncharacterized protein</fullName>
    </submittedName>
</protein>
<accession>A0A8S5SIE4</accession>
<dbReference type="EMBL" id="BK032595">
    <property type="protein sequence ID" value="DAF50362.1"/>
    <property type="molecule type" value="Genomic_DNA"/>
</dbReference>